<sequence length="151" mass="17794">MTIDALAPAYLWVKSLHLMAVMAWMAGLFYLPRLYVYHSDIPPGAGVEHERFKKMERLLLRAIMNPSMIATWLFGIILVLTPGAMSWTEGWWHLKLASVLAMTWFHMYLAKHRRAFERDERLFPQRHWRIMNEVPTVLMIVIVIMVIVKPF</sequence>
<comment type="function">
    <text evidence="14 15">Catalyzes the oxidation of protoporphyrinogen IX to protoporphyrin IX.</text>
</comment>
<evidence type="ECO:0000256" key="5">
    <source>
        <dbReference type="ARBA" id="ARBA00022475"/>
    </source>
</evidence>
<evidence type="ECO:0000256" key="1">
    <source>
        <dbReference type="ARBA" id="ARBA00004651"/>
    </source>
</evidence>
<dbReference type="PIRSF" id="PIRSF004638">
    <property type="entry name" value="UCP004638"/>
    <property type="match status" value="1"/>
</dbReference>
<evidence type="ECO:0000256" key="7">
    <source>
        <dbReference type="ARBA" id="ARBA00022692"/>
    </source>
</evidence>
<dbReference type="AlphaFoldDB" id="A0A840A4Q1"/>
<dbReference type="GO" id="GO:0005886">
    <property type="term" value="C:plasma membrane"/>
    <property type="evidence" value="ECO:0007669"/>
    <property type="project" value="UniProtKB-SubCell"/>
</dbReference>
<evidence type="ECO:0000256" key="13">
    <source>
        <dbReference type="ARBA" id="ARBA00048390"/>
    </source>
</evidence>
<evidence type="ECO:0000256" key="6">
    <source>
        <dbReference type="ARBA" id="ARBA00022617"/>
    </source>
</evidence>
<dbReference type="InterPro" id="IPR005265">
    <property type="entry name" value="HemJ-like"/>
</dbReference>
<feature type="transmembrane region" description="Helical" evidence="14">
    <location>
        <begin position="58"/>
        <end position="80"/>
    </location>
</feature>
<dbReference type="Proteomes" id="UP000553193">
    <property type="component" value="Unassembled WGS sequence"/>
</dbReference>
<dbReference type="EMBL" id="JACIDJ010000001">
    <property type="protein sequence ID" value="MBB3896948.1"/>
    <property type="molecule type" value="Genomic_DNA"/>
</dbReference>
<keyword evidence="9 14" id="KW-1133">Transmembrane helix</keyword>
<dbReference type="HAMAP" id="MF_02239">
    <property type="entry name" value="HemJ"/>
    <property type="match status" value="1"/>
</dbReference>
<evidence type="ECO:0000256" key="10">
    <source>
        <dbReference type="ARBA" id="ARBA00023002"/>
    </source>
</evidence>
<keyword evidence="5 14" id="KW-1003">Cell membrane</keyword>
<evidence type="ECO:0000256" key="2">
    <source>
        <dbReference type="ARBA" id="ARBA00005073"/>
    </source>
</evidence>
<dbReference type="PANTHER" id="PTHR40255:SF1">
    <property type="entry name" value="PROTOPORPHYRINOGEN IX OXIDASE"/>
    <property type="match status" value="1"/>
</dbReference>
<comment type="catalytic activity">
    <reaction evidence="13 14 15">
        <text>protoporphyrinogen IX + 3 A = protoporphyrin IX + 3 AH2</text>
        <dbReference type="Rhea" id="RHEA:62000"/>
        <dbReference type="ChEBI" id="CHEBI:13193"/>
        <dbReference type="ChEBI" id="CHEBI:17499"/>
        <dbReference type="ChEBI" id="CHEBI:57306"/>
        <dbReference type="ChEBI" id="CHEBI:57307"/>
    </reaction>
</comment>
<evidence type="ECO:0000313" key="17">
    <source>
        <dbReference type="Proteomes" id="UP000553193"/>
    </source>
</evidence>
<evidence type="ECO:0000256" key="12">
    <source>
        <dbReference type="ARBA" id="ARBA00023136"/>
    </source>
</evidence>
<evidence type="ECO:0000256" key="9">
    <source>
        <dbReference type="ARBA" id="ARBA00022989"/>
    </source>
</evidence>
<keyword evidence="7 14" id="KW-0812">Transmembrane</keyword>
<comment type="pathway">
    <text evidence="2 14 15">Porphyrin-containing compound metabolism; protoporphyrin-IX biosynthesis; protoporphyrin-IX from protoporphyrinogen-IX: step 1/1.</text>
</comment>
<proteinExistence type="inferred from homology"/>
<evidence type="ECO:0000256" key="15">
    <source>
        <dbReference type="PIRNR" id="PIRNR004638"/>
    </source>
</evidence>
<comment type="subcellular location">
    <subcellularLocation>
        <location evidence="1 14">Cell membrane</location>
        <topology evidence="1 14">Multi-pass membrane protein</topology>
    </subcellularLocation>
</comment>
<dbReference type="GO" id="GO:0070818">
    <property type="term" value="F:protoporphyrinogen oxidase activity"/>
    <property type="evidence" value="ECO:0007669"/>
    <property type="project" value="UniProtKB-UniRule"/>
</dbReference>
<comment type="caution">
    <text evidence="16">The sequence shown here is derived from an EMBL/GenBank/DDBJ whole genome shotgun (WGS) entry which is preliminary data.</text>
</comment>
<comment type="cofactor">
    <cofactor evidence="14 15">
        <name>heme b</name>
        <dbReference type="ChEBI" id="CHEBI:60344"/>
    </cofactor>
    <text evidence="14 15">Binds 1 heme b (iron(II)-protoporphyrin IX) group per subunit.</text>
</comment>
<evidence type="ECO:0000313" key="16">
    <source>
        <dbReference type="EMBL" id="MBB3896948.1"/>
    </source>
</evidence>
<keyword evidence="10 14" id="KW-0560">Oxidoreductase</keyword>
<accession>A0A840A4Q1</accession>
<organism evidence="16 17">
    <name type="scientific">Roseococcus suduntuyensis</name>
    <dbReference type="NCBI Taxonomy" id="455361"/>
    <lineage>
        <taxon>Bacteria</taxon>
        <taxon>Pseudomonadati</taxon>
        <taxon>Pseudomonadota</taxon>
        <taxon>Alphaproteobacteria</taxon>
        <taxon>Acetobacterales</taxon>
        <taxon>Roseomonadaceae</taxon>
        <taxon>Roseococcus</taxon>
    </lineage>
</organism>
<comment type="subunit">
    <text evidence="14">Homodimer.</text>
</comment>
<dbReference type="UniPathway" id="UPA00251">
    <property type="reaction ID" value="UER00324"/>
</dbReference>
<protein>
    <recommendedName>
        <fullName evidence="4 14">Protoporphyrinogen IX oxidase</fullName>
        <shortName evidence="14">PPO</shortName>
        <ecNumber evidence="14 15">1.3.99.-</ecNumber>
    </recommendedName>
</protein>
<feature type="binding site" description="axial binding residue" evidence="14">
    <location>
        <position position="95"/>
    </location>
    <ligand>
        <name>heme</name>
        <dbReference type="ChEBI" id="CHEBI:30413"/>
    </ligand>
    <ligandPart>
        <name>Fe</name>
        <dbReference type="ChEBI" id="CHEBI:18248"/>
    </ligandPart>
</feature>
<gene>
    <name evidence="16" type="ORF">GGQ83_000374</name>
</gene>
<reference evidence="16 17" key="1">
    <citation type="submission" date="2020-08" db="EMBL/GenBank/DDBJ databases">
        <title>Genomic Encyclopedia of Type Strains, Phase IV (KMG-IV): sequencing the most valuable type-strain genomes for metagenomic binning, comparative biology and taxonomic classification.</title>
        <authorList>
            <person name="Goeker M."/>
        </authorList>
    </citation>
    <scope>NUCLEOTIDE SEQUENCE [LARGE SCALE GENOMIC DNA]</scope>
    <source>
        <strain evidence="16 17">DSM 19979</strain>
    </source>
</reference>
<dbReference type="NCBIfam" id="TIGR00701">
    <property type="entry name" value="protoporphyrinogen oxidase HemJ"/>
    <property type="match status" value="1"/>
</dbReference>
<evidence type="ECO:0000256" key="11">
    <source>
        <dbReference type="ARBA" id="ARBA00023004"/>
    </source>
</evidence>
<feature type="transmembrane region" description="Helical" evidence="14">
    <location>
        <begin position="16"/>
        <end position="37"/>
    </location>
</feature>
<feature type="binding site" description="axial binding residue" evidence="14">
    <location>
        <position position="17"/>
    </location>
    <ligand>
        <name>heme</name>
        <dbReference type="ChEBI" id="CHEBI:30413"/>
    </ligand>
    <ligandPart>
        <name>Fe</name>
        <dbReference type="ChEBI" id="CHEBI:18248"/>
    </ligandPart>
</feature>
<dbReference type="EC" id="1.3.99.-" evidence="14 15"/>
<evidence type="ECO:0000256" key="14">
    <source>
        <dbReference type="HAMAP-Rule" id="MF_02239"/>
    </source>
</evidence>
<feature type="transmembrane region" description="Helical" evidence="14">
    <location>
        <begin position="130"/>
        <end position="148"/>
    </location>
</feature>
<evidence type="ECO:0000256" key="4">
    <source>
        <dbReference type="ARBA" id="ARBA00017504"/>
    </source>
</evidence>
<keyword evidence="8 14" id="KW-0479">Metal-binding</keyword>
<evidence type="ECO:0000256" key="3">
    <source>
        <dbReference type="ARBA" id="ARBA00006501"/>
    </source>
</evidence>
<dbReference type="PANTHER" id="PTHR40255">
    <property type="entry name" value="UPF0093 MEMBRANE PROTEIN SLR1790"/>
    <property type="match status" value="1"/>
</dbReference>
<evidence type="ECO:0000256" key="8">
    <source>
        <dbReference type="ARBA" id="ARBA00022723"/>
    </source>
</evidence>
<name>A0A840A4Q1_9PROT</name>
<feature type="transmembrane region" description="Helical" evidence="14">
    <location>
        <begin position="92"/>
        <end position="109"/>
    </location>
</feature>
<keyword evidence="11 14" id="KW-0408">Iron</keyword>
<keyword evidence="17" id="KW-1185">Reference proteome</keyword>
<keyword evidence="12 14" id="KW-0472">Membrane</keyword>
<comment type="similarity">
    <text evidence="3 14 15">Belongs to the HemJ family.</text>
</comment>
<keyword evidence="6 14" id="KW-0349">Heme</keyword>
<dbReference type="Pfam" id="PF03653">
    <property type="entry name" value="UPF0093"/>
    <property type="match status" value="1"/>
</dbReference>
<dbReference type="GO" id="GO:0006782">
    <property type="term" value="P:protoporphyrinogen IX biosynthetic process"/>
    <property type="evidence" value="ECO:0007669"/>
    <property type="project" value="UniProtKB-UniRule"/>
</dbReference>
<dbReference type="GO" id="GO:0046872">
    <property type="term" value="F:metal ion binding"/>
    <property type="evidence" value="ECO:0007669"/>
    <property type="project" value="UniProtKB-UniRule"/>
</dbReference>
<dbReference type="RefSeq" id="WP_184381902.1">
    <property type="nucleotide sequence ID" value="NZ_JACIDJ010000001.1"/>
</dbReference>